<protein>
    <submittedName>
        <fullName evidence="1">Uncharacterized protein</fullName>
    </submittedName>
</protein>
<dbReference type="AlphaFoldDB" id="A0A9N7TMR2"/>
<sequence length="186" mass="19631">MAPKNPPQVLRVSRCAPACLPRPGLCWCGMRVFSHPSPLFHPPPCAFAGLLRWPTDLTARCVSGGGRMTDAARTVPHTALALLSSFSEPLRCGCVAASAWPSSRACGGHPTQTLLGVAPPEGRGEFNIFINITSDVLPCYATGEESACMPQPSLTLLCCDITTSIILCLEKGPLVLSPMLVDPPPP</sequence>
<proteinExistence type="predicted"/>
<accession>A0A9N7TMR2</accession>
<evidence type="ECO:0000313" key="1">
    <source>
        <dbReference type="EMBL" id="CAB1415895.1"/>
    </source>
</evidence>
<dbReference type="Proteomes" id="UP001153269">
    <property type="component" value="Unassembled WGS sequence"/>
</dbReference>
<name>A0A9N7TMR2_PLEPL</name>
<keyword evidence="2" id="KW-1185">Reference proteome</keyword>
<reference evidence="1" key="1">
    <citation type="submission" date="2020-03" db="EMBL/GenBank/DDBJ databases">
        <authorList>
            <person name="Weist P."/>
        </authorList>
    </citation>
    <scope>NUCLEOTIDE SEQUENCE</scope>
</reference>
<organism evidence="1 2">
    <name type="scientific">Pleuronectes platessa</name>
    <name type="common">European plaice</name>
    <dbReference type="NCBI Taxonomy" id="8262"/>
    <lineage>
        <taxon>Eukaryota</taxon>
        <taxon>Metazoa</taxon>
        <taxon>Chordata</taxon>
        <taxon>Craniata</taxon>
        <taxon>Vertebrata</taxon>
        <taxon>Euteleostomi</taxon>
        <taxon>Actinopterygii</taxon>
        <taxon>Neopterygii</taxon>
        <taxon>Teleostei</taxon>
        <taxon>Neoteleostei</taxon>
        <taxon>Acanthomorphata</taxon>
        <taxon>Carangaria</taxon>
        <taxon>Pleuronectiformes</taxon>
        <taxon>Pleuronectoidei</taxon>
        <taxon>Pleuronectidae</taxon>
        <taxon>Pleuronectes</taxon>
    </lineage>
</organism>
<dbReference type="EMBL" id="CADEAL010000180">
    <property type="protein sequence ID" value="CAB1415895.1"/>
    <property type="molecule type" value="Genomic_DNA"/>
</dbReference>
<evidence type="ECO:0000313" key="2">
    <source>
        <dbReference type="Proteomes" id="UP001153269"/>
    </source>
</evidence>
<gene>
    <name evidence="1" type="ORF">PLEPLA_LOCUS3614</name>
</gene>
<comment type="caution">
    <text evidence="1">The sequence shown here is derived from an EMBL/GenBank/DDBJ whole genome shotgun (WGS) entry which is preliminary data.</text>
</comment>